<dbReference type="GO" id="GO:0050684">
    <property type="term" value="P:regulation of mRNA processing"/>
    <property type="evidence" value="ECO:0007669"/>
    <property type="project" value="TreeGrafter"/>
</dbReference>
<accession>U6KS46</accession>
<feature type="compositionally biased region" description="Low complexity" evidence="3">
    <location>
        <begin position="718"/>
        <end position="746"/>
    </location>
</feature>
<dbReference type="InterPro" id="IPR011011">
    <property type="entry name" value="Znf_FYVE_PHD"/>
</dbReference>
<dbReference type="GO" id="GO:0043565">
    <property type="term" value="F:sequence-specific DNA binding"/>
    <property type="evidence" value="ECO:0007669"/>
    <property type="project" value="TreeGrafter"/>
</dbReference>
<feature type="region of interest" description="Disordered" evidence="3">
    <location>
        <begin position="1316"/>
        <end position="1337"/>
    </location>
</feature>
<dbReference type="OrthoDB" id="349551at2759"/>
<feature type="compositionally biased region" description="Low complexity" evidence="3">
    <location>
        <begin position="585"/>
        <end position="618"/>
    </location>
</feature>
<feature type="compositionally biased region" description="Polar residues" evidence="3">
    <location>
        <begin position="403"/>
        <end position="412"/>
    </location>
</feature>
<dbReference type="GO" id="GO:0005634">
    <property type="term" value="C:nucleus"/>
    <property type="evidence" value="ECO:0007669"/>
    <property type="project" value="UniProtKB-SubCell"/>
</dbReference>
<keyword evidence="5" id="KW-1185">Reference proteome</keyword>
<reference evidence="4" key="1">
    <citation type="submission" date="2013-10" db="EMBL/GenBank/DDBJ databases">
        <title>Genomic analysis of the causative agents of coccidiosis in chickens.</title>
        <authorList>
            <person name="Reid A.J."/>
            <person name="Blake D."/>
            <person name="Billington K."/>
            <person name="Browne H."/>
            <person name="Dunn M."/>
            <person name="Hung S."/>
            <person name="Kawahara F."/>
            <person name="Miranda-Saavedra D."/>
            <person name="Mourier T."/>
            <person name="Nagra H."/>
            <person name="Otto T.D."/>
            <person name="Rawlings N."/>
            <person name="Sanchez A."/>
            <person name="Sanders M."/>
            <person name="Subramaniam C."/>
            <person name="Tay Y."/>
            <person name="Dear P."/>
            <person name="Doerig C."/>
            <person name="Gruber A."/>
            <person name="Parkinson J."/>
            <person name="Shirley M."/>
            <person name="Wan K.L."/>
            <person name="Berriman M."/>
            <person name="Tomley F."/>
            <person name="Pain A."/>
        </authorList>
    </citation>
    <scope>NUCLEOTIDE SEQUENCE [LARGE SCALE GENOMIC DNA]</scope>
    <source>
        <strain evidence="4">Houghton</strain>
    </source>
</reference>
<feature type="compositionally biased region" description="Low complexity" evidence="3">
    <location>
        <begin position="202"/>
        <end position="230"/>
    </location>
</feature>
<evidence type="ECO:0000256" key="1">
    <source>
        <dbReference type="ARBA" id="ARBA00004123"/>
    </source>
</evidence>
<dbReference type="InterPro" id="IPR051738">
    <property type="entry name" value="SAF_Modulators"/>
</dbReference>
<feature type="compositionally biased region" description="Low complexity" evidence="3">
    <location>
        <begin position="625"/>
        <end position="665"/>
    </location>
</feature>
<evidence type="ECO:0000313" key="5">
    <source>
        <dbReference type="Proteomes" id="UP000030747"/>
    </source>
</evidence>
<feature type="compositionally biased region" description="Basic and acidic residues" evidence="3">
    <location>
        <begin position="424"/>
        <end position="441"/>
    </location>
</feature>
<gene>
    <name evidence="4" type="ORF">ETH_00024705</name>
</gene>
<feature type="compositionally biased region" description="Low complexity" evidence="3">
    <location>
        <begin position="483"/>
        <end position="495"/>
    </location>
</feature>
<dbReference type="GeneID" id="25254051"/>
<dbReference type="VEuPathDB" id="ToxoDB:ETH_00024705"/>
<organism evidence="4 5">
    <name type="scientific">Eimeria tenella</name>
    <name type="common">Coccidian parasite</name>
    <dbReference type="NCBI Taxonomy" id="5802"/>
    <lineage>
        <taxon>Eukaryota</taxon>
        <taxon>Sar</taxon>
        <taxon>Alveolata</taxon>
        <taxon>Apicomplexa</taxon>
        <taxon>Conoidasida</taxon>
        <taxon>Coccidia</taxon>
        <taxon>Eucoccidiorida</taxon>
        <taxon>Eimeriorina</taxon>
        <taxon>Eimeriidae</taxon>
        <taxon>Eimeria</taxon>
    </lineage>
</organism>
<feature type="compositionally biased region" description="Low complexity" evidence="3">
    <location>
        <begin position="1021"/>
        <end position="1043"/>
    </location>
</feature>
<dbReference type="PANTHER" id="PTHR15683:SF8">
    <property type="entry name" value="SCAFFOLD ATTACHMENT FACTOR B, ISOFORM B"/>
    <property type="match status" value="1"/>
</dbReference>
<name>U6KS46_EIMTE</name>
<feature type="region of interest" description="Disordered" evidence="3">
    <location>
        <begin position="151"/>
        <end position="232"/>
    </location>
</feature>
<dbReference type="SUPFAM" id="SSF57903">
    <property type="entry name" value="FYVE/PHD zinc finger"/>
    <property type="match status" value="1"/>
</dbReference>
<feature type="compositionally biased region" description="Basic and acidic residues" evidence="3">
    <location>
        <begin position="496"/>
        <end position="505"/>
    </location>
</feature>
<feature type="compositionally biased region" description="Basic and acidic residues" evidence="3">
    <location>
        <begin position="566"/>
        <end position="581"/>
    </location>
</feature>
<feature type="region of interest" description="Disordered" evidence="3">
    <location>
        <begin position="272"/>
        <end position="756"/>
    </location>
</feature>
<feature type="region of interest" description="Disordered" evidence="3">
    <location>
        <begin position="788"/>
        <end position="814"/>
    </location>
</feature>
<dbReference type="InterPro" id="IPR013083">
    <property type="entry name" value="Znf_RING/FYVE/PHD"/>
</dbReference>
<feature type="compositionally biased region" description="Basic and acidic residues" evidence="3">
    <location>
        <begin position="70"/>
        <end position="81"/>
    </location>
</feature>
<feature type="compositionally biased region" description="Low complexity" evidence="3">
    <location>
        <begin position="156"/>
        <end position="181"/>
    </location>
</feature>
<feature type="compositionally biased region" description="Low complexity" evidence="3">
    <location>
        <begin position="681"/>
        <end position="693"/>
    </location>
</feature>
<feature type="compositionally biased region" description="Basic and acidic residues" evidence="3">
    <location>
        <begin position="526"/>
        <end position="557"/>
    </location>
</feature>
<dbReference type="RefSeq" id="XP_013230506.1">
    <property type="nucleotide sequence ID" value="XM_013375052.1"/>
</dbReference>
<evidence type="ECO:0000313" key="4">
    <source>
        <dbReference type="EMBL" id="CDJ39753.1"/>
    </source>
</evidence>
<dbReference type="Proteomes" id="UP000030747">
    <property type="component" value="Unassembled WGS sequence"/>
</dbReference>
<feature type="region of interest" description="Disordered" evidence="3">
    <location>
        <begin position="1019"/>
        <end position="1073"/>
    </location>
</feature>
<evidence type="ECO:0000256" key="3">
    <source>
        <dbReference type="SAM" id="MobiDB-lite"/>
    </source>
</evidence>
<dbReference type="PANTHER" id="PTHR15683">
    <property type="entry name" value="SCAFFOLD ATTACHMENT FACTOR B-RELATED"/>
    <property type="match status" value="1"/>
</dbReference>
<feature type="compositionally biased region" description="Low complexity" evidence="3">
    <location>
        <begin position="1057"/>
        <end position="1073"/>
    </location>
</feature>
<reference evidence="4" key="2">
    <citation type="submission" date="2013-10" db="EMBL/GenBank/DDBJ databases">
        <authorList>
            <person name="Aslett M."/>
        </authorList>
    </citation>
    <scope>NUCLEOTIDE SEQUENCE [LARGE SCALE GENOMIC DNA]</scope>
    <source>
        <strain evidence="4">Houghton</strain>
    </source>
</reference>
<keyword evidence="2" id="KW-0539">Nucleus</keyword>
<proteinExistence type="predicted"/>
<feature type="compositionally biased region" description="Low complexity" evidence="3">
    <location>
        <begin position="8"/>
        <end position="57"/>
    </location>
</feature>
<feature type="compositionally biased region" description="Low complexity" evidence="3">
    <location>
        <begin position="798"/>
        <end position="814"/>
    </location>
</feature>
<feature type="compositionally biased region" description="Basic and acidic residues" evidence="3">
    <location>
        <begin position="455"/>
        <end position="468"/>
    </location>
</feature>
<sequence length="1762" mass="188745">MADGEGNSQSSAAAAAAVTETAAAPSDAATSLGRAQAAARANIAAAAKPKFGAPPDAHQQSCSSIVEDNCETREVHRHEQQQQEEQQTQEQQQSEEQQERPREQQQQQQQQHGKLKQSKKGGGSDRELLNLITGHGNSLSELCLAFTAGRNKRSRAAAAPESPAAAAAASTTPASKGSSSCSRRKKLVDSASAKSAADKMGKAAAAAAAATTADPAAASASSTEAAPAAAAEDEEGEGLLLAVCSRELRNLATSAELLQAFSGCRSSRRAACSSISRDSSANKASSSKGRSTKGSSSKSISNNRSSSSSSSSSKSSSSKSSSNNRSSSSSSKSSSSKSSSSSSSKGSSSKNNNRSSSGSSSKGNSTSSSSSKQTTKKSPPTTEKGKTTTPHKGWQQQQEQQQKSLQPSKVSGQEQQQQQQQQQQKKEKQQLEEHNRLKSERQQQQPRQQQKQKKERQQLDEQQHKELKPGQYHHRKQQKERSGSQLQQQQQQQQKSEQKHDETARSKRGRPQQEQQEGALHKKQQPRIEKQQHGDAGEKKQKRQKQEQQHGQSEQHQHQQQKQQTVKREEQQSDLSPRRGSSDGGASATQQGAAAASAAAASVAAEAAAATAAASVAAPETPQVAAISAAAAEAATKTAAAAAVSAALADAAAAEGSTASTSELSRSSKEDRHGQTSGKNSSSSCSSSGCSSGVAVTSTGDDRSAADTSSTKTEDGESQTSFFSSSSSKSTSKCSNSSSSSSSSISNDEEQETACALPSKLEATEEAKMPATATAAEATAADLAELPEPKQDESRKMQQQQQQQQHQPQHQNAVLAVPSRPAAKARRRPVKPGAASNFCFCSICGSPGELLCCDFCPRVMHAACLYSYKPLRRFLPEGSRSAAAASFYNSSCLSAAAAAELQQLPPAPRPREGLKPHSEATAKRQPCRAAAARTAAAAAAAENEGYEHWMCPVCHGEPVAVAAEAAGSHPAWRRRRVDFAQLAEEGGLVAVFKELQELRRFFAGELAWRKWKAKNGERVQAKSQRIQQQQQQQRGKQQQQLQTRKLRGGPATPKQRSSPSTEVTTTPPSESAATAALETEAAAVSDGVYVLLSDLPGEVARELLQSMAKVASLHAIKFLRDFILQLGESPNDDDRQHFLEYGPEVAYLLANLLGYMGPSGLLQQPTLNAAAAILNVWSRRRSRITADGLLHDSKVFALLEASWAQLMVHRHSSLSGSSPLLQRVEYVQWLEEVREAVRCGGLESLGFDYQGGRLLLYDLTACPNCNDTQGIQGPFTACMACGCQLLPEVCCVDFGRLFEQLVWGSLLHRAGIEALAGSGKSSSSNSNSSSSGSSSSSSTSLVAAILKEMSRSIRPWRNRSDLGTEDWRNQVYMVTHALLVVSGWGRFSLNLGQRFWLPDCRFLRFALHEAIAVEDVEMTGEILHALRLFVIPQRASAGAAAAAGGAAADAALAEEVQSELRAEAFAIRLAVQHGLVFLLSKQQRGSRGRWTPKDETQYKTFHASYCAAMGLIRPHRGNFGAGEADRQHAEWQDLFVSAIPKVPMSDPSCCCKLAAAAAAHSSAARAAARASLDAAEPRVSPYLSCAVSALIIPPAEDEAASLLARVKVTIRALHRPVSCRVWRKLACSSKAKRLKLFKEREFLQQDPVGSQDVYVGIYKFREQCFVCLQDVAVLLQCTEVYLQHRVCGWLRPPVAARGPIRMAFRAKKSETETLLLYCLTDLQQLQFLHATAAVPEMLLLPFSNLASFAAAVDRQVFGKAAP</sequence>
<dbReference type="VEuPathDB" id="ToxoDB:ETH2_0913100"/>
<feature type="region of interest" description="Disordered" evidence="3">
    <location>
        <begin position="1"/>
        <end position="132"/>
    </location>
</feature>
<feature type="compositionally biased region" description="Low complexity" evidence="3">
    <location>
        <begin position="83"/>
        <end position="95"/>
    </location>
</feature>
<feature type="compositionally biased region" description="Low complexity" evidence="3">
    <location>
        <begin position="1317"/>
        <end position="1337"/>
    </location>
</feature>
<comment type="subcellular location">
    <subcellularLocation>
        <location evidence="1">Nucleus</location>
    </subcellularLocation>
</comment>
<protein>
    <submittedName>
        <fullName evidence="4">Uncharacterized protein</fullName>
    </submittedName>
</protein>
<dbReference type="Gene3D" id="3.30.40.10">
    <property type="entry name" value="Zinc/RING finger domain, C3HC4 (zinc finger)"/>
    <property type="match status" value="1"/>
</dbReference>
<feature type="compositionally biased region" description="Low complexity" evidence="3">
    <location>
        <begin position="413"/>
        <end position="423"/>
    </location>
</feature>
<evidence type="ECO:0000256" key="2">
    <source>
        <dbReference type="ARBA" id="ARBA00023242"/>
    </source>
</evidence>
<feature type="compositionally biased region" description="Low complexity" evidence="3">
    <location>
        <begin position="272"/>
        <end position="402"/>
    </location>
</feature>
<dbReference type="EMBL" id="HG674657">
    <property type="protein sequence ID" value="CDJ39753.1"/>
    <property type="molecule type" value="Genomic_DNA"/>
</dbReference>
<dbReference type="GO" id="GO:0006357">
    <property type="term" value="P:regulation of transcription by RNA polymerase II"/>
    <property type="evidence" value="ECO:0007669"/>
    <property type="project" value="TreeGrafter"/>
</dbReference>